<organism evidence="20 21">
    <name type="scientific">Marinitoga aeolica</name>
    <dbReference type="NCBI Taxonomy" id="2809031"/>
    <lineage>
        <taxon>Bacteria</taxon>
        <taxon>Thermotogati</taxon>
        <taxon>Thermotogota</taxon>
        <taxon>Thermotogae</taxon>
        <taxon>Petrotogales</taxon>
        <taxon>Petrotogaceae</taxon>
        <taxon>Marinitoga</taxon>
    </lineage>
</organism>
<dbReference type="InterPro" id="IPR020825">
    <property type="entry name" value="Phe-tRNA_synthase-like_B3/B4"/>
</dbReference>
<dbReference type="EC" id="6.1.1.20" evidence="15"/>
<dbReference type="Pfam" id="PF03483">
    <property type="entry name" value="B3_4"/>
    <property type="match status" value="1"/>
</dbReference>
<dbReference type="InterPro" id="IPR009061">
    <property type="entry name" value="DNA-bd_dom_put_sf"/>
</dbReference>
<evidence type="ECO:0000256" key="5">
    <source>
        <dbReference type="ARBA" id="ARBA00022555"/>
    </source>
</evidence>
<keyword evidence="5 16" id="KW-0820">tRNA-binding</keyword>
<dbReference type="InterPro" id="IPR045864">
    <property type="entry name" value="aa-tRNA-synth_II/BPL/LPL"/>
</dbReference>
<protein>
    <recommendedName>
        <fullName evidence="15">Phenylalanine--tRNA ligase beta subunit</fullName>
        <ecNumber evidence="15">6.1.1.20</ecNumber>
    </recommendedName>
    <alternativeName>
        <fullName evidence="15">Phenylalanyl-tRNA synthetase beta subunit</fullName>
        <shortName evidence="15">PheRS</shortName>
    </alternativeName>
</protein>
<feature type="binding site" evidence="15">
    <location>
        <position position="455"/>
    </location>
    <ligand>
        <name>Mg(2+)</name>
        <dbReference type="ChEBI" id="CHEBI:18420"/>
        <note>shared with alpha subunit</note>
    </ligand>
</feature>
<comment type="catalytic activity">
    <reaction evidence="14 15">
        <text>tRNA(Phe) + L-phenylalanine + ATP = L-phenylalanyl-tRNA(Phe) + AMP + diphosphate + H(+)</text>
        <dbReference type="Rhea" id="RHEA:19413"/>
        <dbReference type="Rhea" id="RHEA-COMP:9668"/>
        <dbReference type="Rhea" id="RHEA-COMP:9699"/>
        <dbReference type="ChEBI" id="CHEBI:15378"/>
        <dbReference type="ChEBI" id="CHEBI:30616"/>
        <dbReference type="ChEBI" id="CHEBI:33019"/>
        <dbReference type="ChEBI" id="CHEBI:58095"/>
        <dbReference type="ChEBI" id="CHEBI:78442"/>
        <dbReference type="ChEBI" id="CHEBI:78531"/>
        <dbReference type="ChEBI" id="CHEBI:456215"/>
        <dbReference type="EC" id="6.1.1.20"/>
    </reaction>
</comment>
<dbReference type="Pfam" id="PF03484">
    <property type="entry name" value="B5"/>
    <property type="match status" value="1"/>
</dbReference>
<keyword evidence="6 15" id="KW-0436">Ligase</keyword>
<evidence type="ECO:0000256" key="11">
    <source>
        <dbReference type="ARBA" id="ARBA00022884"/>
    </source>
</evidence>
<dbReference type="InterPro" id="IPR005146">
    <property type="entry name" value="B3/B4_tRNA-bd"/>
</dbReference>
<keyword evidence="8 15" id="KW-0547">Nucleotide-binding</keyword>
<keyword evidence="9 15" id="KW-0067">ATP-binding</keyword>
<comment type="cofactor">
    <cofactor evidence="15">
        <name>Mg(2+)</name>
        <dbReference type="ChEBI" id="CHEBI:18420"/>
    </cofactor>
    <text evidence="15">Binds 2 magnesium ions per tetramer.</text>
</comment>
<dbReference type="InterPro" id="IPR005147">
    <property type="entry name" value="tRNA_synthase_B5-dom"/>
</dbReference>
<evidence type="ECO:0000313" key="20">
    <source>
        <dbReference type="EMBL" id="WGS64232.1"/>
    </source>
</evidence>
<feature type="domain" description="FDX-ACB" evidence="18">
    <location>
        <begin position="692"/>
        <end position="785"/>
    </location>
</feature>
<dbReference type="SMART" id="SM00896">
    <property type="entry name" value="FDX-ACB"/>
    <property type="match status" value="1"/>
</dbReference>
<dbReference type="InterPro" id="IPR002547">
    <property type="entry name" value="tRNA-bd_dom"/>
</dbReference>
<feature type="binding site" evidence="15">
    <location>
        <position position="449"/>
    </location>
    <ligand>
        <name>Mg(2+)</name>
        <dbReference type="ChEBI" id="CHEBI:18420"/>
        <note>shared with alpha subunit</note>
    </ligand>
</feature>
<dbReference type="GO" id="GO:0004826">
    <property type="term" value="F:phenylalanine-tRNA ligase activity"/>
    <property type="evidence" value="ECO:0007669"/>
    <property type="project" value="UniProtKB-EC"/>
</dbReference>
<keyword evidence="13 15" id="KW-0030">Aminoacyl-tRNA synthetase</keyword>
<dbReference type="SUPFAM" id="SSF56037">
    <property type="entry name" value="PheT/TilS domain"/>
    <property type="match status" value="1"/>
</dbReference>
<dbReference type="Pfam" id="PF03147">
    <property type="entry name" value="FDX-ACB"/>
    <property type="match status" value="1"/>
</dbReference>
<dbReference type="InterPro" id="IPR036690">
    <property type="entry name" value="Fdx_antiC-bd_sf"/>
</dbReference>
<feature type="binding site" evidence="15">
    <location>
        <position position="458"/>
    </location>
    <ligand>
        <name>Mg(2+)</name>
        <dbReference type="ChEBI" id="CHEBI:18420"/>
        <note>shared with alpha subunit</note>
    </ligand>
</feature>
<evidence type="ECO:0000256" key="10">
    <source>
        <dbReference type="ARBA" id="ARBA00022842"/>
    </source>
</evidence>
<comment type="subcellular location">
    <subcellularLocation>
        <location evidence="1 15">Cytoplasm</location>
    </subcellularLocation>
</comment>
<keyword evidence="4 15" id="KW-0963">Cytoplasm</keyword>
<dbReference type="Gene3D" id="3.30.70.380">
    <property type="entry name" value="Ferrodoxin-fold anticodon-binding domain"/>
    <property type="match status" value="1"/>
</dbReference>
<evidence type="ECO:0000256" key="16">
    <source>
        <dbReference type="PROSITE-ProRule" id="PRU00209"/>
    </source>
</evidence>
<dbReference type="SUPFAM" id="SSF50249">
    <property type="entry name" value="Nucleic acid-binding proteins"/>
    <property type="match status" value="1"/>
</dbReference>
<dbReference type="EMBL" id="CP069362">
    <property type="protein sequence ID" value="WGS64232.1"/>
    <property type="molecule type" value="Genomic_DNA"/>
</dbReference>
<comment type="subunit">
    <text evidence="3 15">Tetramer of two alpha and two beta subunits.</text>
</comment>
<evidence type="ECO:0000256" key="2">
    <source>
        <dbReference type="ARBA" id="ARBA00008653"/>
    </source>
</evidence>
<comment type="similarity">
    <text evidence="2 15">Belongs to the phenylalanyl-tRNA synthetase beta subunit family. Type 1 subfamily.</text>
</comment>
<dbReference type="SUPFAM" id="SSF54991">
    <property type="entry name" value="Anticodon-binding domain of PheRS"/>
    <property type="match status" value="1"/>
</dbReference>
<reference evidence="20 21" key="1">
    <citation type="submission" date="2021-02" db="EMBL/GenBank/DDBJ databases">
        <title>Characterization of Marinitoga sp. nov. str. BP5-C20A.</title>
        <authorList>
            <person name="Erauso G."/>
            <person name="Postec A."/>
        </authorList>
    </citation>
    <scope>NUCLEOTIDE SEQUENCE [LARGE SCALE GENOMIC DNA]</scope>
    <source>
        <strain evidence="20 21">BP5-C20A</strain>
    </source>
</reference>
<dbReference type="Gene3D" id="3.50.40.10">
    <property type="entry name" value="Phenylalanyl-trna Synthetase, Chain B, domain 3"/>
    <property type="match status" value="1"/>
</dbReference>
<dbReference type="InterPro" id="IPR012340">
    <property type="entry name" value="NA-bd_OB-fold"/>
</dbReference>
<dbReference type="SMART" id="SM00874">
    <property type="entry name" value="B5"/>
    <property type="match status" value="1"/>
</dbReference>
<dbReference type="SUPFAM" id="SSF46955">
    <property type="entry name" value="Putative DNA-binding domain"/>
    <property type="match status" value="1"/>
</dbReference>
<dbReference type="Gene3D" id="2.40.50.140">
    <property type="entry name" value="Nucleic acid-binding proteins"/>
    <property type="match status" value="1"/>
</dbReference>
<proteinExistence type="inferred from homology"/>
<dbReference type="Gene3D" id="3.30.930.10">
    <property type="entry name" value="Bira Bifunctional Protein, Domain 2"/>
    <property type="match status" value="1"/>
</dbReference>
<keyword evidence="21" id="KW-1185">Reference proteome</keyword>
<evidence type="ECO:0000256" key="1">
    <source>
        <dbReference type="ARBA" id="ARBA00004496"/>
    </source>
</evidence>
<dbReference type="PANTHER" id="PTHR10947">
    <property type="entry name" value="PHENYLALANYL-TRNA SYNTHETASE BETA CHAIN AND LEUCINE-RICH REPEAT-CONTAINING PROTEIN 47"/>
    <property type="match status" value="1"/>
</dbReference>
<dbReference type="Pfam" id="PF01588">
    <property type="entry name" value="tRNA_bind"/>
    <property type="match status" value="1"/>
</dbReference>
<keyword evidence="7 15" id="KW-0479">Metal-binding</keyword>
<keyword evidence="11 16" id="KW-0694">RNA-binding</keyword>
<dbReference type="PANTHER" id="PTHR10947:SF0">
    <property type="entry name" value="PHENYLALANINE--TRNA LIGASE BETA SUBUNIT"/>
    <property type="match status" value="1"/>
</dbReference>
<dbReference type="Gene3D" id="3.30.56.10">
    <property type="match status" value="2"/>
</dbReference>
<evidence type="ECO:0000256" key="14">
    <source>
        <dbReference type="ARBA" id="ARBA00049255"/>
    </source>
</evidence>
<dbReference type="RefSeq" id="WP_280997715.1">
    <property type="nucleotide sequence ID" value="NZ_CP069362.1"/>
</dbReference>
<evidence type="ECO:0000259" key="19">
    <source>
        <dbReference type="PROSITE" id="PS51483"/>
    </source>
</evidence>
<dbReference type="InterPro" id="IPR005121">
    <property type="entry name" value="Fdx_antiC-bd"/>
</dbReference>
<gene>
    <name evidence="15" type="primary">pheT</name>
    <name evidence="20" type="ORF">JRV97_07560</name>
</gene>
<dbReference type="PROSITE" id="PS51447">
    <property type="entry name" value="FDX_ACB"/>
    <property type="match status" value="1"/>
</dbReference>
<accession>A0ABY8PNK9</accession>
<dbReference type="Proteomes" id="UP001232493">
    <property type="component" value="Chromosome"/>
</dbReference>
<dbReference type="InterPro" id="IPR045060">
    <property type="entry name" value="Phe-tRNA-ligase_IIc_bsu"/>
</dbReference>
<evidence type="ECO:0000313" key="21">
    <source>
        <dbReference type="Proteomes" id="UP001232493"/>
    </source>
</evidence>
<name>A0ABY8PNK9_9BACT</name>
<dbReference type="PROSITE" id="PS51483">
    <property type="entry name" value="B5"/>
    <property type="match status" value="1"/>
</dbReference>
<sequence>MNISKNWLSEYIDLKVDTDELVNKIKLHSTNVEGVEKLGENIKGVIVGKVLEITNHPNADKIIICKVDAGDKVLQILTADRTVKVNDLVPVAIDGAVLAGNFKIKSRKMRGIMSEGMMCSLEELGLEEKSEYVYRIPEDIKPGTDFIEYLKLKDDIIDIEIFPNRPDLLSYLGVAREFVAIEAAENLGYPEIIKVEKGKGFPVYIEYEGCKRYSALVIEDVEVKPSPSWLVKKLATAGIRSINNIVDITNYVLLETGHPVHAFDMDLIGDKIVVRKAEKGEKVVLLDEKEYEMNGTETLITDGEKILALGGIMGGQDSGINEKTKRVLLEVAYFDPVNIRKSARYHKISSDSSYRFERGVDPNDTEFVMGRLAYLIEKLANGKVSSVMTDVYPEYIKPKNIFVRNRYISERLGIIIEDNKIEEILNRLGFENKKVENGFEVTIPTQRPDIVEEIDLVEEIGRIYGYHNIPSVLPMNNLVGEISDYIKFREKVSEVMRLNGYNEAFTFAFMDNSRMWLKKGEVFLSNPISSELETMRPLLVYGILESASYNFRNQSRNIKLFEIGKSFLKDNSSETKVKEIEKLAFVGVGEENPYDYTDKRNINFYTFKGVLDNLLNYFGIEAELKRDEIEGLSYAQSAKIFINNEEVGFIGKVDNDVAKEIYDINQPVYIAELDIEKMYKFKNDKKKKMLSMDFPSMRRDYSMLIDDKITFLDIKNVILKAGKKLVEEIKIFDVYKGKNIEEGKTSITITVTYRAKDRTLTDDEINRVSEKTIDMLRNELGIEVRK</sequence>
<keyword evidence="10 15" id="KW-0460">Magnesium</keyword>
<feature type="binding site" evidence="15">
    <location>
        <position position="459"/>
    </location>
    <ligand>
        <name>Mg(2+)</name>
        <dbReference type="ChEBI" id="CHEBI:18420"/>
        <note>shared with alpha subunit</note>
    </ligand>
</feature>
<dbReference type="InterPro" id="IPR004532">
    <property type="entry name" value="Phe-tRNA-ligase_IIc_bsu_bact"/>
</dbReference>
<dbReference type="SMART" id="SM00873">
    <property type="entry name" value="B3_4"/>
    <property type="match status" value="1"/>
</dbReference>
<evidence type="ECO:0000256" key="7">
    <source>
        <dbReference type="ARBA" id="ARBA00022723"/>
    </source>
</evidence>
<evidence type="ECO:0000256" key="15">
    <source>
        <dbReference type="HAMAP-Rule" id="MF_00283"/>
    </source>
</evidence>
<dbReference type="CDD" id="cd00769">
    <property type="entry name" value="PheRS_beta_core"/>
    <property type="match status" value="1"/>
</dbReference>
<evidence type="ECO:0000259" key="17">
    <source>
        <dbReference type="PROSITE" id="PS50886"/>
    </source>
</evidence>
<evidence type="ECO:0000256" key="13">
    <source>
        <dbReference type="ARBA" id="ARBA00023146"/>
    </source>
</evidence>
<evidence type="ECO:0000256" key="6">
    <source>
        <dbReference type="ARBA" id="ARBA00022598"/>
    </source>
</evidence>
<dbReference type="HAMAP" id="MF_00283">
    <property type="entry name" value="Phe_tRNA_synth_beta1"/>
    <property type="match status" value="1"/>
</dbReference>
<dbReference type="Pfam" id="PF17759">
    <property type="entry name" value="tRNA_synthFbeta"/>
    <property type="match status" value="1"/>
</dbReference>
<evidence type="ECO:0000256" key="3">
    <source>
        <dbReference type="ARBA" id="ARBA00011209"/>
    </source>
</evidence>
<dbReference type="NCBIfam" id="TIGR00472">
    <property type="entry name" value="pheT_bact"/>
    <property type="match status" value="1"/>
</dbReference>
<dbReference type="SUPFAM" id="SSF55681">
    <property type="entry name" value="Class II aaRS and biotin synthetases"/>
    <property type="match status" value="1"/>
</dbReference>
<dbReference type="PROSITE" id="PS50886">
    <property type="entry name" value="TRBD"/>
    <property type="match status" value="1"/>
</dbReference>
<evidence type="ECO:0000256" key="12">
    <source>
        <dbReference type="ARBA" id="ARBA00022917"/>
    </source>
</evidence>
<dbReference type="CDD" id="cd02796">
    <property type="entry name" value="tRNA_bind_bactPheRS"/>
    <property type="match status" value="1"/>
</dbReference>
<dbReference type="InterPro" id="IPR033714">
    <property type="entry name" value="tRNA_bind_bactPheRS"/>
</dbReference>
<keyword evidence="12 15" id="KW-0648">Protein biosynthesis</keyword>
<evidence type="ECO:0000256" key="9">
    <source>
        <dbReference type="ARBA" id="ARBA00022840"/>
    </source>
</evidence>
<feature type="domain" description="TRNA-binding" evidence="17">
    <location>
        <begin position="39"/>
        <end position="147"/>
    </location>
</feature>
<dbReference type="InterPro" id="IPR041616">
    <property type="entry name" value="PheRS_beta_core"/>
</dbReference>
<evidence type="ECO:0000259" key="18">
    <source>
        <dbReference type="PROSITE" id="PS51447"/>
    </source>
</evidence>
<evidence type="ECO:0000256" key="8">
    <source>
        <dbReference type="ARBA" id="ARBA00022741"/>
    </source>
</evidence>
<feature type="domain" description="B5" evidence="19">
    <location>
        <begin position="396"/>
        <end position="471"/>
    </location>
</feature>
<evidence type="ECO:0000256" key="4">
    <source>
        <dbReference type="ARBA" id="ARBA00022490"/>
    </source>
</evidence>